<sequence length="138" mass="16092">MSLKQLFHYFIKNDSSLKQLKKKVIYLEKKLEKYKEMESAVQELHKQKKEEVLQPPIVVERLNVEKLIVDKVELNNNFGQLGIKELKGRLNIGATYGEGAVYEHLKKENKEKNEESSSAERSIRKKNVQAPKVNVRAR</sequence>
<dbReference type="Proteomes" id="UP000233440">
    <property type="component" value="Unassembled WGS sequence"/>
</dbReference>
<keyword evidence="1" id="KW-0175">Coiled coil</keyword>
<comment type="caution">
    <text evidence="3">The sequence shown here is derived from an EMBL/GenBank/DDBJ whole genome shotgun (WGS) entry which is preliminary data.</text>
</comment>
<reference evidence="3 4" key="1">
    <citation type="submission" date="2017-11" db="EMBL/GenBank/DDBJ databases">
        <title>Bacillus camelliae sp. nov., isolated from pu'er tea.</title>
        <authorList>
            <person name="Niu L."/>
        </authorList>
    </citation>
    <scope>NUCLEOTIDE SEQUENCE [LARGE SCALE GENOMIC DNA]</scope>
    <source>
        <strain evidence="3 4">7578-1</strain>
    </source>
</reference>
<dbReference type="AlphaFoldDB" id="A0A2N3LQ92"/>
<dbReference type="RefSeq" id="WP_101352490.1">
    <property type="nucleotide sequence ID" value="NZ_PIQO01000001.1"/>
</dbReference>
<name>A0A2N3LQ92_9BACI</name>
<dbReference type="EMBL" id="PIQO01000001">
    <property type="protein sequence ID" value="PKR86842.1"/>
    <property type="molecule type" value="Genomic_DNA"/>
</dbReference>
<feature type="region of interest" description="Disordered" evidence="2">
    <location>
        <begin position="107"/>
        <end position="138"/>
    </location>
</feature>
<protein>
    <submittedName>
        <fullName evidence="3">Uncharacterized protein</fullName>
    </submittedName>
</protein>
<evidence type="ECO:0000256" key="1">
    <source>
        <dbReference type="SAM" id="Coils"/>
    </source>
</evidence>
<organism evidence="3 4">
    <name type="scientific">Heyndrickxia camelliae</name>
    <dbReference type="NCBI Taxonomy" id="1707093"/>
    <lineage>
        <taxon>Bacteria</taxon>
        <taxon>Bacillati</taxon>
        <taxon>Bacillota</taxon>
        <taxon>Bacilli</taxon>
        <taxon>Bacillales</taxon>
        <taxon>Bacillaceae</taxon>
        <taxon>Heyndrickxia</taxon>
    </lineage>
</organism>
<accession>A0A2N3LQ92</accession>
<keyword evidence="4" id="KW-1185">Reference proteome</keyword>
<evidence type="ECO:0000256" key="2">
    <source>
        <dbReference type="SAM" id="MobiDB-lite"/>
    </source>
</evidence>
<gene>
    <name evidence="3" type="ORF">CWO92_01955</name>
</gene>
<dbReference type="OrthoDB" id="2871491at2"/>
<proteinExistence type="predicted"/>
<evidence type="ECO:0000313" key="4">
    <source>
        <dbReference type="Proteomes" id="UP000233440"/>
    </source>
</evidence>
<evidence type="ECO:0000313" key="3">
    <source>
        <dbReference type="EMBL" id="PKR86842.1"/>
    </source>
</evidence>
<feature type="coiled-coil region" evidence="1">
    <location>
        <begin position="17"/>
        <end position="54"/>
    </location>
</feature>